<name>A0A1I4GDB0_9PROT</name>
<dbReference type="STRING" id="52441.SAMN05216302_10513"/>
<dbReference type="RefSeq" id="WP_090703045.1">
    <property type="nucleotide sequence ID" value="NZ_FOSP01000051.1"/>
</dbReference>
<accession>A0A1I4GDB0</accession>
<keyword evidence="2" id="KW-1185">Reference proteome</keyword>
<reference evidence="2" key="1">
    <citation type="submission" date="2016-10" db="EMBL/GenBank/DDBJ databases">
        <authorList>
            <person name="Varghese N."/>
            <person name="Submissions S."/>
        </authorList>
    </citation>
    <scope>NUCLEOTIDE SEQUENCE [LARGE SCALE GENOMIC DNA]</scope>
    <source>
        <strain evidence="2">Nm69</strain>
    </source>
</reference>
<dbReference type="InterPro" id="IPR029060">
    <property type="entry name" value="PIN-like_dom_sf"/>
</dbReference>
<dbReference type="AlphaFoldDB" id="A0A1I4GDB0"/>
<organism evidence="1 2">
    <name type="scientific">Nitrosomonas aestuarii</name>
    <dbReference type="NCBI Taxonomy" id="52441"/>
    <lineage>
        <taxon>Bacteria</taxon>
        <taxon>Pseudomonadati</taxon>
        <taxon>Pseudomonadota</taxon>
        <taxon>Betaproteobacteria</taxon>
        <taxon>Nitrosomonadales</taxon>
        <taxon>Nitrosomonadaceae</taxon>
        <taxon>Nitrosomonas</taxon>
    </lineage>
</organism>
<evidence type="ECO:0000313" key="2">
    <source>
        <dbReference type="Proteomes" id="UP000199533"/>
    </source>
</evidence>
<sequence>MPVLIDSNVILDDFTRDPQWLDWSSKILAYYAEDFYIDAHAVVRGWSILTRDNGHFNAYFPTLHIITPVKFI</sequence>
<evidence type="ECO:0000313" key="1">
    <source>
        <dbReference type="EMBL" id="SFL27131.1"/>
    </source>
</evidence>
<dbReference type="SUPFAM" id="SSF88723">
    <property type="entry name" value="PIN domain-like"/>
    <property type="match status" value="1"/>
</dbReference>
<dbReference type="OrthoDB" id="9800524at2"/>
<dbReference type="Proteomes" id="UP000199533">
    <property type="component" value="Unassembled WGS sequence"/>
</dbReference>
<protein>
    <recommendedName>
        <fullName evidence="3">PIN domain-containing protein</fullName>
    </recommendedName>
</protein>
<evidence type="ECO:0008006" key="3">
    <source>
        <dbReference type="Google" id="ProtNLM"/>
    </source>
</evidence>
<gene>
    <name evidence="1" type="ORF">SAMN05216302_10513</name>
</gene>
<dbReference type="EMBL" id="FOSP01000051">
    <property type="protein sequence ID" value="SFL27131.1"/>
    <property type="molecule type" value="Genomic_DNA"/>
</dbReference>
<proteinExistence type="predicted"/>